<dbReference type="PROSITE" id="PS50853">
    <property type="entry name" value="FN3"/>
    <property type="match status" value="3"/>
</dbReference>
<feature type="transmembrane region" description="Helical" evidence="1">
    <location>
        <begin position="600"/>
        <end position="621"/>
    </location>
</feature>
<dbReference type="Gene3D" id="1.10.287.70">
    <property type="match status" value="1"/>
</dbReference>
<feature type="domain" description="Fibronectin type-III" evidence="2">
    <location>
        <begin position="102"/>
        <end position="191"/>
    </location>
</feature>
<dbReference type="CDD" id="cd00063">
    <property type="entry name" value="FN3"/>
    <property type="match status" value="3"/>
</dbReference>
<keyword evidence="1" id="KW-0472">Membrane</keyword>
<feature type="domain" description="Fibronectin type-III" evidence="2">
    <location>
        <begin position="196"/>
        <end position="292"/>
    </location>
</feature>
<dbReference type="RefSeq" id="XP_066925616.1">
    <property type="nucleotide sequence ID" value="XM_067069515.1"/>
</dbReference>
<dbReference type="PANTHER" id="PTHR46957">
    <property type="entry name" value="CYTOKINE RECEPTOR"/>
    <property type="match status" value="1"/>
</dbReference>
<dbReference type="SUPFAM" id="SSF53850">
    <property type="entry name" value="Periplasmic binding protein-like II"/>
    <property type="match status" value="1"/>
</dbReference>
<feature type="transmembrane region" description="Helical" evidence="1">
    <location>
        <begin position="517"/>
        <end position="545"/>
    </location>
</feature>
<dbReference type="SMART" id="SM00060">
    <property type="entry name" value="FN3"/>
    <property type="match status" value="3"/>
</dbReference>
<name>A0A7M5UZU7_9CNID</name>
<dbReference type="InterPro" id="IPR003961">
    <property type="entry name" value="FN3_dom"/>
</dbReference>
<organism evidence="3 4">
    <name type="scientific">Clytia hemisphaerica</name>
    <dbReference type="NCBI Taxonomy" id="252671"/>
    <lineage>
        <taxon>Eukaryota</taxon>
        <taxon>Metazoa</taxon>
        <taxon>Cnidaria</taxon>
        <taxon>Hydrozoa</taxon>
        <taxon>Hydroidolina</taxon>
        <taxon>Leptothecata</taxon>
        <taxon>Obeliida</taxon>
        <taxon>Clytiidae</taxon>
        <taxon>Clytia</taxon>
    </lineage>
</organism>
<dbReference type="SUPFAM" id="SSF49265">
    <property type="entry name" value="Fibronectin type III"/>
    <property type="match status" value="2"/>
</dbReference>
<accession>A0A7M5UZU7</accession>
<dbReference type="Proteomes" id="UP000594262">
    <property type="component" value="Unplaced"/>
</dbReference>
<keyword evidence="1" id="KW-1133">Transmembrane helix</keyword>
<keyword evidence="4" id="KW-1185">Reference proteome</keyword>
<sequence>MTSAINDQNSAEYKKFQNVFLKNVRTAFEDGELEHALGNITLHSVDPVTRQVNFSVHFHKLDGYEMLFLQDSIEKDGSLGKLEVVKSFKPTYGLSEGVPSGRPTNVKVHATSPNAVTISWVDVPGMDNYVIFYKNIRTQSFQLETYGAANNPANLTWLMPGTTYAFFVVGYVKNVGNGISSEIRYCKTHEKVPKSAPSITKVEAQASSYVSIEWYGIPRDDFNGEPLGYFIQVYSNETLQCTFNVSAMESNYVIKRGLTPSTPYVISVCAYNNMGRGPHERASVTTKPSPPTLPPRNFTESLIKSHDHVEMSWQMPPTNGIHGDLMSYIVIARPTSPQSTARLAYYPVHGASTSVLIEYLEANTEYNVSIAALNQFGIGEKAQIITKTCQCPATVSSNYYLLPPYLHMIGKKMHGVFYEVLKQMIPQACGICNRAPGQSPTTSLDMYKNGRGSYSLKINELRVILNMDEHTDLSFPIIGTKNQRYFMGYPYVSLVDYPGAVLIVKDKTLEEIVSGKVWLMMCACWPLLLLMLLMSVAMSLLVWLLESSSNRNQKTPPESSFDYSLVKGTKESWYWSIITLGTQGYGDFAPQSYLGRACTITWMFISLITCALFTAAIIATLSSPDSSSKAQLYGKMVGALNGSFEQKIALQRNGKVNQKNIYTSIHQLQKALSEGEIEVVILDAFTAGTHKLEFQHSLLRVAKVLDVPRTYGFVLSGDLANSHDKFRSYVKDNENLIFEILKNSTTPITGTEPYIEKSIMDPSSEVLKHLMVTMGGILFVLYVLGCLYDYINRRKDKKHPEIMAMKKLERDKIAMEQFVTDFVNRYTKTIENILSKHDSQIGTHIIIQRLFKCKTRLSKACCPPRDDCESQELLVWYEVDNDKTLIRKGGNAIEEEKPPDPPKEDDTFLNEVLTHLYHIASIN</sequence>
<reference evidence="3" key="1">
    <citation type="submission" date="2021-01" db="UniProtKB">
        <authorList>
            <consortium name="EnsemblMetazoa"/>
        </authorList>
    </citation>
    <scope>IDENTIFICATION</scope>
</reference>
<dbReference type="InterPro" id="IPR036116">
    <property type="entry name" value="FN3_sf"/>
</dbReference>
<dbReference type="Pfam" id="PF07885">
    <property type="entry name" value="Ion_trans_2"/>
    <property type="match status" value="1"/>
</dbReference>
<dbReference type="EnsemblMetazoa" id="CLYHEMT000031.1">
    <property type="protein sequence ID" value="CLYHEMP000031.1"/>
    <property type="gene ID" value="CLYHEMG000031"/>
</dbReference>
<keyword evidence="1" id="KW-0812">Transmembrane</keyword>
<evidence type="ECO:0000313" key="4">
    <source>
        <dbReference type="Proteomes" id="UP000594262"/>
    </source>
</evidence>
<feature type="domain" description="Fibronectin type-III" evidence="2">
    <location>
        <begin position="294"/>
        <end position="394"/>
    </location>
</feature>
<proteinExistence type="predicted"/>
<dbReference type="InterPro" id="IPR013783">
    <property type="entry name" value="Ig-like_fold"/>
</dbReference>
<dbReference type="Gene3D" id="3.40.190.10">
    <property type="entry name" value="Periplasmic binding protein-like II"/>
    <property type="match status" value="2"/>
</dbReference>
<dbReference type="OrthoDB" id="6020478at2759"/>
<feature type="transmembrane region" description="Helical" evidence="1">
    <location>
        <begin position="770"/>
        <end position="791"/>
    </location>
</feature>
<dbReference type="Pfam" id="PF00041">
    <property type="entry name" value="fn3"/>
    <property type="match status" value="2"/>
</dbReference>
<protein>
    <recommendedName>
        <fullName evidence="2">Fibronectin type-III domain-containing protein</fullName>
    </recommendedName>
</protein>
<dbReference type="PANTHER" id="PTHR46957:SF3">
    <property type="entry name" value="CYTOKINE RECEPTOR"/>
    <property type="match status" value="1"/>
</dbReference>
<evidence type="ECO:0000259" key="2">
    <source>
        <dbReference type="PROSITE" id="PS50853"/>
    </source>
</evidence>
<dbReference type="InterPro" id="IPR050713">
    <property type="entry name" value="RTP_Phos/Ushers"/>
</dbReference>
<evidence type="ECO:0000313" key="3">
    <source>
        <dbReference type="EnsemblMetazoa" id="CLYHEMP000031.1"/>
    </source>
</evidence>
<dbReference type="SUPFAM" id="SSF81324">
    <property type="entry name" value="Voltage-gated potassium channels"/>
    <property type="match status" value="1"/>
</dbReference>
<dbReference type="InterPro" id="IPR013099">
    <property type="entry name" value="K_chnl_dom"/>
</dbReference>
<dbReference type="GeneID" id="136813007"/>
<dbReference type="GO" id="GO:0016020">
    <property type="term" value="C:membrane"/>
    <property type="evidence" value="ECO:0007669"/>
    <property type="project" value="UniProtKB-SubCell"/>
</dbReference>
<dbReference type="Gene3D" id="2.60.40.10">
    <property type="entry name" value="Immunoglobulins"/>
    <property type="match status" value="3"/>
</dbReference>
<dbReference type="GO" id="GO:0015276">
    <property type="term" value="F:ligand-gated monoatomic ion channel activity"/>
    <property type="evidence" value="ECO:0007669"/>
    <property type="project" value="InterPro"/>
</dbReference>
<evidence type="ECO:0000256" key="1">
    <source>
        <dbReference type="SAM" id="Phobius"/>
    </source>
</evidence>
<dbReference type="AlphaFoldDB" id="A0A7M5UZU7"/>